<accession>A3VDP5</accession>
<dbReference type="Gene3D" id="2.60.40.1880">
    <property type="entry name" value="Invasion associated locus B (IalB) protein"/>
    <property type="match status" value="1"/>
</dbReference>
<dbReference type="EMBL" id="AAMT01000004">
    <property type="protein sequence ID" value="EAQ13634.1"/>
    <property type="molecule type" value="Genomic_DNA"/>
</dbReference>
<dbReference type="STRING" id="314271.RB2654_02934"/>
<dbReference type="AlphaFoldDB" id="A3VDP5"/>
<dbReference type="InterPro" id="IPR010642">
    <property type="entry name" value="Invasion_prot_B"/>
</dbReference>
<feature type="region of interest" description="Disordered" evidence="1">
    <location>
        <begin position="25"/>
        <end position="68"/>
    </location>
</feature>
<reference evidence="3 4" key="1">
    <citation type="journal article" date="2010" name="J. Bacteriol.">
        <title>Genome sequences of Pelagibaca bermudensis HTCC2601T and Maritimibacter alkaliphilus HTCC2654T, the type strains of two marine Roseobacter genera.</title>
        <authorList>
            <person name="Thrash J.C."/>
            <person name="Cho J.C."/>
            <person name="Ferriera S."/>
            <person name="Johnson J."/>
            <person name="Vergin K.L."/>
            <person name="Giovannoni S.J."/>
        </authorList>
    </citation>
    <scope>NUCLEOTIDE SEQUENCE [LARGE SCALE GENOMIC DNA]</scope>
    <source>
        <strain evidence="3 4">HTCC2654</strain>
    </source>
</reference>
<name>A3VDP5_9RHOB</name>
<dbReference type="InterPro" id="IPR038696">
    <property type="entry name" value="IalB_sf"/>
</dbReference>
<keyword evidence="2" id="KW-0732">Signal</keyword>
<evidence type="ECO:0008006" key="5">
    <source>
        <dbReference type="Google" id="ProtNLM"/>
    </source>
</evidence>
<feature type="compositionally biased region" description="Low complexity" evidence="1">
    <location>
        <begin position="29"/>
        <end position="59"/>
    </location>
</feature>
<feature type="chain" id="PRO_5002661886" description="Invasion associated family protein" evidence="2">
    <location>
        <begin position="23"/>
        <end position="238"/>
    </location>
</feature>
<sequence length="238" mass="24232">MATILKPLGLAALIALGGAAYAQDTNEGDAPAAEAPAAEAPATDAPATEEAPAAADEATGNPDLDMGETTEAPQVETYVDEVFDDWQRECLRIPGNDGPAPCQITQFLREEPEGAPVGKVSIGKLPEGNEAAAGSMIIVPLGVLLTQQMTIGVDSAAPKRYPFRFCDPNGCVAQIGYTSAEVAAFKAGGSATLTVVPVAAPDQKVELPLSLKGFTAAYDSLEQPAAPEAAAPAAEAAQ</sequence>
<dbReference type="RefSeq" id="WP_008328529.1">
    <property type="nucleotide sequence ID" value="NZ_CH902578.1"/>
</dbReference>
<feature type="signal peptide" evidence="2">
    <location>
        <begin position="1"/>
        <end position="22"/>
    </location>
</feature>
<organism evidence="3 4">
    <name type="scientific">Maritimibacter alkaliphilus HTCC2654</name>
    <dbReference type="NCBI Taxonomy" id="314271"/>
    <lineage>
        <taxon>Bacteria</taxon>
        <taxon>Pseudomonadati</taxon>
        <taxon>Pseudomonadota</taxon>
        <taxon>Alphaproteobacteria</taxon>
        <taxon>Rhodobacterales</taxon>
        <taxon>Roseobacteraceae</taxon>
        <taxon>Maritimibacter</taxon>
    </lineage>
</organism>
<evidence type="ECO:0000256" key="2">
    <source>
        <dbReference type="SAM" id="SignalP"/>
    </source>
</evidence>
<comment type="caution">
    <text evidence="3">The sequence shown here is derived from an EMBL/GenBank/DDBJ whole genome shotgun (WGS) entry which is preliminary data.</text>
</comment>
<protein>
    <recommendedName>
        <fullName evidence="5">Invasion associated family protein</fullName>
    </recommendedName>
</protein>
<dbReference type="OrthoDB" id="9797912at2"/>
<dbReference type="eggNOG" id="COG5342">
    <property type="taxonomic scope" value="Bacteria"/>
</dbReference>
<gene>
    <name evidence="3" type="ORF">RB2654_02934</name>
</gene>
<dbReference type="Pfam" id="PF06776">
    <property type="entry name" value="IalB"/>
    <property type="match status" value="1"/>
</dbReference>
<evidence type="ECO:0000313" key="4">
    <source>
        <dbReference type="Proteomes" id="UP000002931"/>
    </source>
</evidence>
<evidence type="ECO:0000256" key="1">
    <source>
        <dbReference type="SAM" id="MobiDB-lite"/>
    </source>
</evidence>
<dbReference type="Proteomes" id="UP000002931">
    <property type="component" value="Unassembled WGS sequence"/>
</dbReference>
<keyword evidence="4" id="KW-1185">Reference proteome</keyword>
<dbReference type="HOGENOM" id="CLU_096085_1_0_5"/>
<proteinExistence type="predicted"/>
<evidence type="ECO:0000313" key="3">
    <source>
        <dbReference type="EMBL" id="EAQ13634.1"/>
    </source>
</evidence>